<evidence type="ECO:0000313" key="2">
    <source>
        <dbReference type="EMBL" id="KIK12229.1"/>
    </source>
</evidence>
<evidence type="ECO:0000313" key="3">
    <source>
        <dbReference type="Proteomes" id="UP000054018"/>
    </source>
</evidence>
<reference evidence="2 3" key="1">
    <citation type="submission" date="2014-04" db="EMBL/GenBank/DDBJ databases">
        <authorList>
            <consortium name="DOE Joint Genome Institute"/>
            <person name="Kuo A."/>
            <person name="Kohler A."/>
            <person name="Costa M.D."/>
            <person name="Nagy L.G."/>
            <person name="Floudas D."/>
            <person name="Copeland A."/>
            <person name="Barry K.W."/>
            <person name="Cichocki N."/>
            <person name="Veneault-Fourrey C."/>
            <person name="LaButti K."/>
            <person name="Lindquist E.A."/>
            <person name="Lipzen A."/>
            <person name="Lundell T."/>
            <person name="Morin E."/>
            <person name="Murat C."/>
            <person name="Sun H."/>
            <person name="Tunlid A."/>
            <person name="Henrissat B."/>
            <person name="Grigoriev I.V."/>
            <person name="Hibbett D.S."/>
            <person name="Martin F."/>
            <person name="Nordberg H.P."/>
            <person name="Cantor M.N."/>
            <person name="Hua S.X."/>
        </authorList>
    </citation>
    <scope>NUCLEOTIDE SEQUENCE [LARGE SCALE GENOMIC DNA]</scope>
    <source>
        <strain evidence="2 3">441</strain>
    </source>
</reference>
<accession>A0A0C9YEB7</accession>
<protein>
    <submittedName>
        <fullName evidence="2">Uncharacterized protein</fullName>
    </submittedName>
</protein>
<gene>
    <name evidence="2" type="ORF">PISMIDRAFT_461442</name>
</gene>
<dbReference type="EMBL" id="KN834104">
    <property type="protein sequence ID" value="KIK12229.1"/>
    <property type="molecule type" value="Genomic_DNA"/>
</dbReference>
<proteinExistence type="predicted"/>
<dbReference type="Proteomes" id="UP000054018">
    <property type="component" value="Unassembled WGS sequence"/>
</dbReference>
<evidence type="ECO:0000256" key="1">
    <source>
        <dbReference type="SAM" id="MobiDB-lite"/>
    </source>
</evidence>
<keyword evidence="3" id="KW-1185">Reference proteome</keyword>
<sequence>MRDQTDLLLQSHPVQSWTEGMAFAMPSSKLSAGRNTWMIASRYSPMMATVWQQSTPNDEGHEGRGRGKTPSYQMHTRLGDAMAAQLCTMSGPHYLEDADRFEL</sequence>
<reference evidence="3" key="2">
    <citation type="submission" date="2015-01" db="EMBL/GenBank/DDBJ databases">
        <title>Evolutionary Origins and Diversification of the Mycorrhizal Mutualists.</title>
        <authorList>
            <consortium name="DOE Joint Genome Institute"/>
            <consortium name="Mycorrhizal Genomics Consortium"/>
            <person name="Kohler A."/>
            <person name="Kuo A."/>
            <person name="Nagy L.G."/>
            <person name="Floudas D."/>
            <person name="Copeland A."/>
            <person name="Barry K.W."/>
            <person name="Cichocki N."/>
            <person name="Veneault-Fourrey C."/>
            <person name="LaButti K."/>
            <person name="Lindquist E.A."/>
            <person name="Lipzen A."/>
            <person name="Lundell T."/>
            <person name="Morin E."/>
            <person name="Murat C."/>
            <person name="Riley R."/>
            <person name="Ohm R."/>
            <person name="Sun H."/>
            <person name="Tunlid A."/>
            <person name="Henrissat B."/>
            <person name="Grigoriev I.V."/>
            <person name="Hibbett D.S."/>
            <person name="Martin F."/>
        </authorList>
    </citation>
    <scope>NUCLEOTIDE SEQUENCE [LARGE SCALE GENOMIC DNA]</scope>
    <source>
        <strain evidence="3">441</strain>
    </source>
</reference>
<dbReference type="AlphaFoldDB" id="A0A0C9YEB7"/>
<organism evidence="2 3">
    <name type="scientific">Pisolithus microcarpus 441</name>
    <dbReference type="NCBI Taxonomy" id="765257"/>
    <lineage>
        <taxon>Eukaryota</taxon>
        <taxon>Fungi</taxon>
        <taxon>Dikarya</taxon>
        <taxon>Basidiomycota</taxon>
        <taxon>Agaricomycotina</taxon>
        <taxon>Agaricomycetes</taxon>
        <taxon>Agaricomycetidae</taxon>
        <taxon>Boletales</taxon>
        <taxon>Sclerodermatineae</taxon>
        <taxon>Pisolithaceae</taxon>
        <taxon>Pisolithus</taxon>
    </lineage>
</organism>
<feature type="region of interest" description="Disordered" evidence="1">
    <location>
        <begin position="53"/>
        <end position="73"/>
    </location>
</feature>
<name>A0A0C9YEB7_9AGAM</name>
<dbReference type="HOGENOM" id="CLU_2264789_0_0_1"/>